<feature type="transmembrane region" description="Helical" evidence="6">
    <location>
        <begin position="194"/>
        <end position="213"/>
    </location>
</feature>
<feature type="transmembrane region" description="Helical" evidence="6">
    <location>
        <begin position="149"/>
        <end position="174"/>
    </location>
</feature>
<feature type="domain" description="Major facilitator superfamily (MFS) profile" evidence="7">
    <location>
        <begin position="24"/>
        <end position="435"/>
    </location>
</feature>
<dbReference type="AlphaFoldDB" id="A0A562K7T0"/>
<keyword evidence="5 6" id="KW-0472">Membrane</keyword>
<feature type="transmembrane region" description="Helical" evidence="6">
    <location>
        <begin position="21"/>
        <end position="42"/>
    </location>
</feature>
<dbReference type="PANTHER" id="PTHR23505:SF79">
    <property type="entry name" value="PROTEIN SPINSTER"/>
    <property type="match status" value="1"/>
</dbReference>
<gene>
    <name evidence="8" type="ORF">IQ35_03164</name>
</gene>
<dbReference type="Proteomes" id="UP000316624">
    <property type="component" value="Unassembled WGS sequence"/>
</dbReference>
<feature type="transmembrane region" description="Helical" evidence="6">
    <location>
        <begin position="91"/>
        <end position="110"/>
    </location>
</feature>
<evidence type="ECO:0000256" key="1">
    <source>
        <dbReference type="ARBA" id="ARBA00004141"/>
    </source>
</evidence>
<dbReference type="InterPro" id="IPR044770">
    <property type="entry name" value="MFS_spinster-like"/>
</dbReference>
<sequence length="442" mass="47707">MYSDPKRTDSRAGIQPNASGAWRAVFIMQFLYIIAMIDRNLISLMVGPIKQSLQISDFQISLLQGTAFGLFYATCGLLTGWLLDRFSRRKVVYWGISLWSVCAASCGLARTYGQLMLARFGVGAGEAVLSPASYAMLSMLFPRERLGFAIGVYGIGAILGGAISLSLGGMVIAWMASMGSVMLPIIGEVEPWQATFILFGLPGIVIAPIVFLISSRADRPAVAISERPHSTFGAFLRVRRAYLTWHFFGFGLVTLLAYGHAAWFPTYLVRHFHLNMAAIGNILALSTAIGGVAGFLSAGAIADRWFGRGTTDAHFRYALIATLALTVVGVCTFLVNSLVISIIFAGICYMLFSISGLAAAHLQIITPPELRARTSALYLFVINVIGLCTGPSMVAAFTDFLFRNPDRVGSSLMLTYAIFGPLAVTAFWMGRAPARQAVADSL</sequence>
<evidence type="ECO:0000256" key="4">
    <source>
        <dbReference type="ARBA" id="ARBA00022989"/>
    </source>
</evidence>
<evidence type="ECO:0000313" key="8">
    <source>
        <dbReference type="EMBL" id="TWH91478.1"/>
    </source>
</evidence>
<keyword evidence="9" id="KW-1185">Reference proteome</keyword>
<feature type="transmembrane region" description="Helical" evidence="6">
    <location>
        <begin position="341"/>
        <end position="365"/>
    </location>
</feature>
<comment type="caution">
    <text evidence="8">The sequence shown here is derived from an EMBL/GenBank/DDBJ whole genome shotgun (WGS) entry which is preliminary data.</text>
</comment>
<organism evidence="8 9">
    <name type="scientific">Sphingobium wenxiniae (strain DSM 21828 / CGMCC 1.7748 / JZ-1)</name>
    <dbReference type="NCBI Taxonomy" id="595605"/>
    <lineage>
        <taxon>Bacteria</taxon>
        <taxon>Pseudomonadati</taxon>
        <taxon>Pseudomonadota</taxon>
        <taxon>Alphaproteobacteria</taxon>
        <taxon>Sphingomonadales</taxon>
        <taxon>Sphingomonadaceae</taxon>
        <taxon>Sphingobium</taxon>
    </lineage>
</organism>
<dbReference type="RefSeq" id="WP_145074810.1">
    <property type="nucleotide sequence ID" value="NZ_JACIIY010000016.1"/>
</dbReference>
<feature type="transmembrane region" description="Helical" evidence="6">
    <location>
        <begin position="62"/>
        <end position="84"/>
    </location>
</feature>
<feature type="transmembrane region" description="Helical" evidence="6">
    <location>
        <begin position="408"/>
        <end position="429"/>
    </location>
</feature>
<feature type="transmembrane region" description="Helical" evidence="6">
    <location>
        <begin position="377"/>
        <end position="402"/>
    </location>
</feature>
<keyword evidence="3 6" id="KW-0812">Transmembrane</keyword>
<dbReference type="GO" id="GO:0016020">
    <property type="term" value="C:membrane"/>
    <property type="evidence" value="ECO:0007669"/>
    <property type="project" value="UniProtKB-SubCell"/>
</dbReference>
<evidence type="ECO:0000313" key="9">
    <source>
        <dbReference type="Proteomes" id="UP000316624"/>
    </source>
</evidence>
<evidence type="ECO:0000256" key="2">
    <source>
        <dbReference type="ARBA" id="ARBA00022448"/>
    </source>
</evidence>
<dbReference type="PROSITE" id="PS50850">
    <property type="entry name" value="MFS"/>
    <property type="match status" value="1"/>
</dbReference>
<feature type="transmembrane region" description="Helical" evidence="6">
    <location>
        <begin position="314"/>
        <end position="335"/>
    </location>
</feature>
<comment type="subcellular location">
    <subcellularLocation>
        <location evidence="1">Membrane</location>
        <topology evidence="1">Multi-pass membrane protein</topology>
    </subcellularLocation>
</comment>
<dbReference type="Pfam" id="PF07690">
    <property type="entry name" value="MFS_1"/>
    <property type="match status" value="1"/>
</dbReference>
<dbReference type="InterPro" id="IPR020846">
    <property type="entry name" value="MFS_dom"/>
</dbReference>
<protein>
    <submittedName>
        <fullName evidence="8">Nitrate/nitrite transporter NarK</fullName>
    </submittedName>
</protein>
<dbReference type="Gene3D" id="1.20.1250.20">
    <property type="entry name" value="MFS general substrate transporter like domains"/>
    <property type="match status" value="2"/>
</dbReference>
<name>A0A562K7T0_SPHWJ</name>
<feature type="transmembrane region" description="Helical" evidence="6">
    <location>
        <begin position="242"/>
        <end position="264"/>
    </location>
</feature>
<proteinExistence type="predicted"/>
<keyword evidence="2" id="KW-0813">Transport</keyword>
<dbReference type="GO" id="GO:0022857">
    <property type="term" value="F:transmembrane transporter activity"/>
    <property type="evidence" value="ECO:0007669"/>
    <property type="project" value="InterPro"/>
</dbReference>
<evidence type="ECO:0000256" key="3">
    <source>
        <dbReference type="ARBA" id="ARBA00022692"/>
    </source>
</evidence>
<evidence type="ECO:0000259" key="7">
    <source>
        <dbReference type="PROSITE" id="PS50850"/>
    </source>
</evidence>
<reference evidence="8 9" key="1">
    <citation type="journal article" date="2015" name="Stand. Genomic Sci.">
        <title>Genomic Encyclopedia of Bacterial and Archaeal Type Strains, Phase III: the genomes of soil and plant-associated and newly described type strains.</title>
        <authorList>
            <person name="Whitman W.B."/>
            <person name="Woyke T."/>
            <person name="Klenk H.P."/>
            <person name="Zhou Y."/>
            <person name="Lilburn T.G."/>
            <person name="Beck B.J."/>
            <person name="De Vos P."/>
            <person name="Vandamme P."/>
            <person name="Eisen J.A."/>
            <person name="Garrity G."/>
            <person name="Hugenholtz P."/>
            <person name="Kyrpides N.C."/>
        </authorList>
    </citation>
    <scope>NUCLEOTIDE SEQUENCE [LARGE SCALE GENOMIC DNA]</scope>
    <source>
        <strain evidence="8 9">CGMCC 1.7748</strain>
    </source>
</reference>
<dbReference type="PANTHER" id="PTHR23505">
    <property type="entry name" value="SPINSTER"/>
    <property type="match status" value="1"/>
</dbReference>
<dbReference type="EMBL" id="VLKK01000015">
    <property type="protein sequence ID" value="TWH91478.1"/>
    <property type="molecule type" value="Genomic_DNA"/>
</dbReference>
<accession>A0A562K7T0</accession>
<dbReference type="InterPro" id="IPR036259">
    <property type="entry name" value="MFS_trans_sf"/>
</dbReference>
<dbReference type="SUPFAM" id="SSF103473">
    <property type="entry name" value="MFS general substrate transporter"/>
    <property type="match status" value="1"/>
</dbReference>
<dbReference type="InterPro" id="IPR011701">
    <property type="entry name" value="MFS"/>
</dbReference>
<evidence type="ECO:0000256" key="6">
    <source>
        <dbReference type="SAM" id="Phobius"/>
    </source>
</evidence>
<keyword evidence="4 6" id="KW-1133">Transmembrane helix</keyword>
<evidence type="ECO:0000256" key="5">
    <source>
        <dbReference type="ARBA" id="ARBA00023136"/>
    </source>
</evidence>
<feature type="transmembrane region" description="Helical" evidence="6">
    <location>
        <begin position="116"/>
        <end position="137"/>
    </location>
</feature>
<feature type="transmembrane region" description="Helical" evidence="6">
    <location>
        <begin position="276"/>
        <end position="302"/>
    </location>
</feature>